<comment type="caution">
    <text evidence="1">The sequence shown here is derived from an EMBL/GenBank/DDBJ whole genome shotgun (WGS) entry which is preliminary data.</text>
</comment>
<dbReference type="EMBL" id="WRPP01000005">
    <property type="protein sequence ID" value="MVU80626.1"/>
    <property type="molecule type" value="Genomic_DNA"/>
</dbReference>
<dbReference type="AlphaFoldDB" id="A0A7K1V1W6"/>
<reference evidence="1 2" key="1">
    <citation type="submission" date="2019-12" db="EMBL/GenBank/DDBJ databases">
        <title>Nocardia sp. nov. ET3-3 isolated from soil.</title>
        <authorList>
            <person name="Kanchanasin P."/>
            <person name="Tanasupawat S."/>
            <person name="Yuki M."/>
            <person name="Kudo T."/>
        </authorList>
    </citation>
    <scope>NUCLEOTIDE SEQUENCE [LARGE SCALE GENOMIC DNA]</scope>
    <source>
        <strain evidence="1 2">ET3-3</strain>
    </source>
</reference>
<gene>
    <name evidence="1" type="ORF">GPX89_25670</name>
</gene>
<sequence length="123" mass="13679">MLASLLPQGFSVNRRHRSWWVEHPLVPLRRLSVGETTYLTLPPRCELGEHFGQGIIADARIIVHGSMFPYSTTAHACRTHTPTPASIVAHNAAHHETVESIQITDLISEQVIATWPDQPADTN</sequence>
<proteinExistence type="predicted"/>
<name>A0A7K1V1W6_9NOCA</name>
<organism evidence="1 2">
    <name type="scientific">Nocardia terrae</name>
    <dbReference type="NCBI Taxonomy" id="2675851"/>
    <lineage>
        <taxon>Bacteria</taxon>
        <taxon>Bacillati</taxon>
        <taxon>Actinomycetota</taxon>
        <taxon>Actinomycetes</taxon>
        <taxon>Mycobacteriales</taxon>
        <taxon>Nocardiaceae</taxon>
        <taxon>Nocardia</taxon>
    </lineage>
</organism>
<evidence type="ECO:0000313" key="2">
    <source>
        <dbReference type="Proteomes" id="UP000466794"/>
    </source>
</evidence>
<evidence type="ECO:0000313" key="1">
    <source>
        <dbReference type="EMBL" id="MVU80626.1"/>
    </source>
</evidence>
<dbReference type="RefSeq" id="WP_157390220.1">
    <property type="nucleotide sequence ID" value="NZ_WRPP01000005.1"/>
</dbReference>
<accession>A0A7K1V1W6</accession>
<dbReference type="Proteomes" id="UP000466794">
    <property type="component" value="Unassembled WGS sequence"/>
</dbReference>
<protein>
    <submittedName>
        <fullName evidence="1">Uncharacterized protein</fullName>
    </submittedName>
</protein>
<keyword evidence="2" id="KW-1185">Reference proteome</keyword>